<dbReference type="RefSeq" id="WP_171718890.1">
    <property type="nucleotide sequence ID" value="NZ_WHOB01000062.1"/>
</dbReference>
<dbReference type="EMBL" id="WHOB01000062">
    <property type="protein sequence ID" value="NOU81412.1"/>
    <property type="molecule type" value="Genomic_DNA"/>
</dbReference>
<proteinExistence type="predicted"/>
<keyword evidence="2" id="KW-0812">Transmembrane</keyword>
<feature type="transmembrane region" description="Helical" evidence="2">
    <location>
        <begin position="98"/>
        <end position="122"/>
    </location>
</feature>
<dbReference type="CDD" id="cd06174">
    <property type="entry name" value="MFS"/>
    <property type="match status" value="1"/>
</dbReference>
<keyword evidence="2" id="KW-1133">Transmembrane helix</keyword>
<dbReference type="Proteomes" id="UP000596857">
    <property type="component" value="Unassembled WGS sequence"/>
</dbReference>
<gene>
    <name evidence="3" type="ORF">GC101_21350</name>
</gene>
<dbReference type="Pfam" id="PF07690">
    <property type="entry name" value="MFS_1"/>
    <property type="match status" value="1"/>
</dbReference>
<sequence length="406" mass="45184">MRRLLRNQAALLLAVGGLYLLATVLAGTFLNVYLWKSRQNFAMIGWFTVAQQLAVGLSFWLGGKWVKEHNKMNALRLGIAVSGFFYLLVLWLRGEAVYYIWPLGLILGLSIGFYWLAFNIVFFEITEAGNRDFFNGWMGLLGSLTGIVGPWVSGSLISLWHGDKGYRIVFILSLCIYGVAAVLSFGLEKRPRGGIYLWLEPWRELSRKESPWRPAAAALLFQGVREGVFSFLIGLLVYIAAREESKLGQFALITSAVSLISYYAAGKWFKPGARFRGMLAGSLLLAAFILPLLWKVNYATLLIMGIGTSLCIPLYMLPMTSTSFDLMGVSEESAGKRVELVVLRELSLMTGRLIGLLIFIAVLSVNQSPQAVTWLMLLLGTAPLWGWLVLRRLLKQGAGLKHTKIT</sequence>
<dbReference type="Gene3D" id="1.20.1250.20">
    <property type="entry name" value="MFS general substrate transporter like domains"/>
    <property type="match status" value="1"/>
</dbReference>
<feature type="transmembrane region" description="Helical" evidence="2">
    <location>
        <begin position="371"/>
        <end position="390"/>
    </location>
</feature>
<feature type="transmembrane region" description="Helical" evidence="2">
    <location>
        <begin position="165"/>
        <end position="187"/>
    </location>
</feature>
<accession>A0ABX1YKD2</accession>
<evidence type="ECO:0000256" key="2">
    <source>
        <dbReference type="SAM" id="Phobius"/>
    </source>
</evidence>
<evidence type="ECO:0000256" key="1">
    <source>
        <dbReference type="ARBA" id="ARBA00004651"/>
    </source>
</evidence>
<keyword evidence="2" id="KW-0472">Membrane</keyword>
<name>A0ABX1YKD2_9BACL</name>
<dbReference type="PANTHER" id="PTHR23526:SF2">
    <property type="entry name" value="MAJOR FACILITATOR SUPERFAMILY (MFS) PROFILE DOMAIN-CONTAINING PROTEIN"/>
    <property type="match status" value="1"/>
</dbReference>
<feature type="transmembrane region" description="Helical" evidence="2">
    <location>
        <begin position="215"/>
        <end position="241"/>
    </location>
</feature>
<feature type="transmembrane region" description="Helical" evidence="2">
    <location>
        <begin position="134"/>
        <end position="153"/>
    </location>
</feature>
<dbReference type="InterPro" id="IPR036259">
    <property type="entry name" value="MFS_trans_sf"/>
</dbReference>
<evidence type="ECO:0000313" key="4">
    <source>
        <dbReference type="Proteomes" id="UP000596857"/>
    </source>
</evidence>
<comment type="caution">
    <text evidence="3">The sequence shown here is derived from an EMBL/GenBank/DDBJ whole genome shotgun (WGS) entry which is preliminary data.</text>
</comment>
<feature type="transmembrane region" description="Helical" evidence="2">
    <location>
        <begin position="346"/>
        <end position="365"/>
    </location>
</feature>
<feature type="transmembrane region" description="Helical" evidence="2">
    <location>
        <begin position="247"/>
        <end position="265"/>
    </location>
</feature>
<reference evidence="3 4" key="1">
    <citation type="submission" date="2019-10" db="EMBL/GenBank/DDBJ databases">
        <title>Description of Paenibacillus terricola sp. nov.</title>
        <authorList>
            <person name="Carlier A."/>
            <person name="Qi S."/>
        </authorList>
    </citation>
    <scope>NUCLEOTIDE SEQUENCE [LARGE SCALE GENOMIC DNA]</scope>
    <source>
        <strain evidence="3 4">LMG 31459</strain>
    </source>
</reference>
<feature type="transmembrane region" description="Helical" evidence="2">
    <location>
        <begin position="42"/>
        <end position="62"/>
    </location>
</feature>
<protein>
    <submittedName>
        <fullName evidence="3">MFS transporter</fullName>
    </submittedName>
</protein>
<comment type="subcellular location">
    <subcellularLocation>
        <location evidence="1">Cell membrane</location>
        <topology evidence="1">Multi-pass membrane protein</topology>
    </subcellularLocation>
</comment>
<organism evidence="3 4">
    <name type="scientific">Paenibacillus phytohabitans</name>
    <dbReference type="NCBI Taxonomy" id="2654978"/>
    <lineage>
        <taxon>Bacteria</taxon>
        <taxon>Bacillati</taxon>
        <taxon>Bacillota</taxon>
        <taxon>Bacilli</taxon>
        <taxon>Bacillales</taxon>
        <taxon>Paenibacillaceae</taxon>
        <taxon>Paenibacillus</taxon>
    </lineage>
</organism>
<dbReference type="PANTHER" id="PTHR23526">
    <property type="entry name" value="INTEGRAL MEMBRANE TRANSPORT PROTEIN-RELATED"/>
    <property type="match status" value="1"/>
</dbReference>
<feature type="transmembrane region" description="Helical" evidence="2">
    <location>
        <begin position="300"/>
        <end position="317"/>
    </location>
</feature>
<feature type="transmembrane region" description="Helical" evidence="2">
    <location>
        <begin position="277"/>
        <end position="294"/>
    </location>
</feature>
<dbReference type="InterPro" id="IPR052528">
    <property type="entry name" value="Sugar_transport-like"/>
</dbReference>
<dbReference type="SUPFAM" id="SSF103473">
    <property type="entry name" value="MFS general substrate transporter"/>
    <property type="match status" value="1"/>
</dbReference>
<feature type="transmembrane region" description="Helical" evidence="2">
    <location>
        <begin position="74"/>
        <end position="92"/>
    </location>
</feature>
<keyword evidence="4" id="KW-1185">Reference proteome</keyword>
<dbReference type="InterPro" id="IPR011701">
    <property type="entry name" value="MFS"/>
</dbReference>
<evidence type="ECO:0000313" key="3">
    <source>
        <dbReference type="EMBL" id="NOU81412.1"/>
    </source>
</evidence>